<dbReference type="InterPro" id="IPR024320">
    <property type="entry name" value="LPG_synthase_C"/>
</dbReference>
<dbReference type="Pfam" id="PF09924">
    <property type="entry name" value="LPG_synthase_C"/>
    <property type="match status" value="1"/>
</dbReference>
<gene>
    <name evidence="2" type="ORF">EDB92DRAFT_2084264</name>
</gene>
<organism evidence="2 3">
    <name type="scientific">Lactarius akahatsu</name>
    <dbReference type="NCBI Taxonomy" id="416441"/>
    <lineage>
        <taxon>Eukaryota</taxon>
        <taxon>Fungi</taxon>
        <taxon>Dikarya</taxon>
        <taxon>Basidiomycota</taxon>
        <taxon>Agaricomycotina</taxon>
        <taxon>Agaricomycetes</taxon>
        <taxon>Russulales</taxon>
        <taxon>Russulaceae</taxon>
        <taxon>Lactarius</taxon>
    </lineage>
</organism>
<name>A0AAD4LL65_9AGAM</name>
<evidence type="ECO:0000313" key="3">
    <source>
        <dbReference type="Proteomes" id="UP001201163"/>
    </source>
</evidence>
<protein>
    <recommendedName>
        <fullName evidence="1">Phosphatidylglycerol lysyltransferase C-terminal domain-containing protein</fullName>
    </recommendedName>
</protein>
<evidence type="ECO:0000259" key="1">
    <source>
        <dbReference type="Pfam" id="PF09924"/>
    </source>
</evidence>
<dbReference type="Proteomes" id="UP001201163">
    <property type="component" value="Unassembled WGS sequence"/>
</dbReference>
<comment type="caution">
    <text evidence="2">The sequence shown here is derived from an EMBL/GenBank/DDBJ whole genome shotgun (WGS) entry which is preliminary data.</text>
</comment>
<sequence>MGELDFQQPSTSAPVQAADVEADNATGDKAGIAELIAQYGSSSATSWLEFARYKIWRPSVPIPQSSFPPVQGYLRSDPFVFAWGNPIVSDPAALEATCAAFIDWAKSQKLRPIWLCVDGQMEQVLGGQGSKFAWSALSCIVEDFLDPRSVVELAHSHGGGSEVKDFKKNLRRAERENVRVREIQPDQWTDAMKHQVEEGIANWKKSKTGIQIASTSFQPWLDFEHRRYWIAEKDSNIVALLVLARIHHNQYQIKNAASFPNAPRGTSEEIIYRAMSDLQDEDSSSGKASPTGIRHGGVAVTFGITASDSLTPVDNLSGWKITWLSKTYNKVIGLTGLTRRGDFRNKFHSQHMPMYVCYPADDGFGLDGVNKLIKCLRQ</sequence>
<proteinExistence type="predicted"/>
<accession>A0AAD4LL65</accession>
<reference evidence="2" key="1">
    <citation type="submission" date="2022-01" db="EMBL/GenBank/DDBJ databases">
        <title>Comparative genomics reveals a dynamic genome evolution in the ectomycorrhizal milk-cap (Lactarius) mushrooms.</title>
        <authorList>
            <consortium name="DOE Joint Genome Institute"/>
            <person name="Lebreton A."/>
            <person name="Tang N."/>
            <person name="Kuo A."/>
            <person name="LaButti K."/>
            <person name="Drula E."/>
            <person name="Barry K."/>
            <person name="Clum A."/>
            <person name="Lipzen A."/>
            <person name="Mousain D."/>
            <person name="Ng V."/>
            <person name="Wang R."/>
            <person name="Wang X."/>
            <person name="Dai Y."/>
            <person name="Henrissat B."/>
            <person name="Grigoriev I.V."/>
            <person name="Guerin-Laguette A."/>
            <person name="Yu F."/>
            <person name="Martin F.M."/>
        </authorList>
    </citation>
    <scope>NUCLEOTIDE SEQUENCE</scope>
    <source>
        <strain evidence="2">QP</strain>
    </source>
</reference>
<dbReference type="InterPro" id="IPR016181">
    <property type="entry name" value="Acyl_CoA_acyltransferase"/>
</dbReference>
<dbReference type="EMBL" id="JAKELL010000009">
    <property type="protein sequence ID" value="KAH8996366.1"/>
    <property type="molecule type" value="Genomic_DNA"/>
</dbReference>
<keyword evidence="3" id="KW-1185">Reference proteome</keyword>
<dbReference type="SUPFAM" id="SSF55729">
    <property type="entry name" value="Acyl-CoA N-acyltransferases (Nat)"/>
    <property type="match status" value="1"/>
</dbReference>
<feature type="domain" description="Phosphatidylglycerol lysyltransferase C-terminal" evidence="1">
    <location>
        <begin position="82"/>
        <end position="358"/>
    </location>
</feature>
<evidence type="ECO:0000313" key="2">
    <source>
        <dbReference type="EMBL" id="KAH8996366.1"/>
    </source>
</evidence>
<dbReference type="AlphaFoldDB" id="A0AAD4LL65"/>